<dbReference type="RefSeq" id="WP_245127082.1">
    <property type="nucleotide sequence ID" value="NZ_CP095065.1"/>
</dbReference>
<keyword evidence="3" id="KW-1185">Reference proteome</keyword>
<evidence type="ECO:0000313" key="2">
    <source>
        <dbReference type="EMBL" id="UOQ69332.1"/>
    </source>
</evidence>
<dbReference type="InterPro" id="IPR014710">
    <property type="entry name" value="RmlC-like_jellyroll"/>
</dbReference>
<gene>
    <name evidence="2" type="ORF">MUN86_26925</name>
</gene>
<evidence type="ECO:0000313" key="3">
    <source>
        <dbReference type="Proteomes" id="UP000830401"/>
    </source>
</evidence>
<keyword evidence="2" id="KW-0614">Plasmid</keyword>
<name>A0ABY4GER0_9BACT</name>
<feature type="domain" description="Cyclic nucleotide-binding" evidence="1">
    <location>
        <begin position="36"/>
        <end position="117"/>
    </location>
</feature>
<reference evidence="2" key="1">
    <citation type="submission" date="2022-04" db="EMBL/GenBank/DDBJ databases">
        <title>Hymenobacter sp. isolated from the air.</title>
        <authorList>
            <person name="Won M."/>
            <person name="Lee C.-M."/>
            <person name="Woen H.-Y."/>
            <person name="Kwon S.-W."/>
        </authorList>
    </citation>
    <scope>NUCLEOTIDE SEQUENCE</scope>
    <source>
        <strain evidence="2">5420S-77</strain>
        <plasmid evidence="2">unnamed4</plasmid>
    </source>
</reference>
<accession>A0ABY4GER0</accession>
<protein>
    <submittedName>
        <fullName evidence="2">Crp/Fnr family transcriptional regulator</fullName>
    </submittedName>
</protein>
<dbReference type="Pfam" id="PF00027">
    <property type="entry name" value="cNMP_binding"/>
    <property type="match status" value="1"/>
</dbReference>
<dbReference type="InterPro" id="IPR018490">
    <property type="entry name" value="cNMP-bd_dom_sf"/>
</dbReference>
<sequence>MHDSILANVARHIHLTAEEATLFTGLLVPQHIARDGQLLGAGQRALYLTFVVRGCVRTYATDAFDKEHILAFATEGWWCTDSAAFFHRTPATLALQALEATDLLHLSLDHLEQLCQQVPKFERFFRILSQNGFQLLQRRLEAHLKLTAQARFARFHRQSPRLHQRVAQKHIAAYLGVTPEFLSMLRKKKA</sequence>
<dbReference type="Gene3D" id="2.60.120.10">
    <property type="entry name" value="Jelly Rolls"/>
    <property type="match status" value="1"/>
</dbReference>
<dbReference type="SUPFAM" id="SSF51206">
    <property type="entry name" value="cAMP-binding domain-like"/>
    <property type="match status" value="1"/>
</dbReference>
<evidence type="ECO:0000259" key="1">
    <source>
        <dbReference type="Pfam" id="PF00027"/>
    </source>
</evidence>
<proteinExistence type="predicted"/>
<organism evidence="2 3">
    <name type="scientific">Hymenobacter volaticus</name>
    <dbReference type="NCBI Taxonomy" id="2932254"/>
    <lineage>
        <taxon>Bacteria</taxon>
        <taxon>Pseudomonadati</taxon>
        <taxon>Bacteroidota</taxon>
        <taxon>Cytophagia</taxon>
        <taxon>Cytophagales</taxon>
        <taxon>Hymenobacteraceae</taxon>
        <taxon>Hymenobacter</taxon>
    </lineage>
</organism>
<geneLocation type="plasmid" evidence="2 3">
    <name>unnamed4</name>
</geneLocation>
<dbReference type="InterPro" id="IPR000595">
    <property type="entry name" value="cNMP-bd_dom"/>
</dbReference>
<dbReference type="Proteomes" id="UP000830401">
    <property type="component" value="Plasmid unnamed4"/>
</dbReference>
<dbReference type="EMBL" id="CP095065">
    <property type="protein sequence ID" value="UOQ69332.1"/>
    <property type="molecule type" value="Genomic_DNA"/>
</dbReference>